<evidence type="ECO:0000313" key="1">
    <source>
        <dbReference type="EMBL" id="ATA89287.1"/>
    </source>
</evidence>
<dbReference type="Proteomes" id="UP000217348">
    <property type="component" value="Chromosome"/>
</dbReference>
<accession>A0A250FZ97</accession>
<sequence>MLKRIKLSDNQVYTIKISEEIFSIVQHRENTFFEFFDIFFNQPNDKKLLHLDLNTIPVLCTYSLATNKLKDFFVRRETLIKPNERECNRIFFHPFHYMMESLRQGKNLPEGIALIQRKSLQSVDYEVLIEYLNRKDHLNEIYQYNSLGMAGSTQKLQTELLKYVRTGEFWSESKVSLFPEVAPYQKGKPILHEVSEFESEK</sequence>
<organism evidence="1 2">
    <name type="scientific">Capnocytophaga stomatis</name>
    <dbReference type="NCBI Taxonomy" id="1848904"/>
    <lineage>
        <taxon>Bacteria</taxon>
        <taxon>Pseudomonadati</taxon>
        <taxon>Bacteroidota</taxon>
        <taxon>Flavobacteriia</taxon>
        <taxon>Flavobacteriales</taxon>
        <taxon>Flavobacteriaceae</taxon>
        <taxon>Capnocytophaga</taxon>
    </lineage>
</organism>
<dbReference type="KEGG" id="csto:CGC58_05840"/>
<proteinExistence type="predicted"/>
<dbReference type="RefSeq" id="WP_095895758.1">
    <property type="nucleotide sequence ID" value="NZ_CP022387.1"/>
</dbReference>
<gene>
    <name evidence="1" type="ORF">CGC58_05840</name>
</gene>
<dbReference type="AlphaFoldDB" id="A0A250FZ97"/>
<dbReference type="EMBL" id="CP022387">
    <property type="protein sequence ID" value="ATA89287.1"/>
    <property type="molecule type" value="Genomic_DNA"/>
</dbReference>
<evidence type="ECO:0000313" key="2">
    <source>
        <dbReference type="Proteomes" id="UP000217348"/>
    </source>
</evidence>
<reference evidence="2" key="1">
    <citation type="submission" date="2017-06" db="EMBL/GenBank/DDBJ databases">
        <title>Capnocytophaga spp. assemblies.</title>
        <authorList>
            <person name="Gulvik C.A."/>
        </authorList>
    </citation>
    <scope>NUCLEOTIDE SEQUENCE [LARGE SCALE GENOMIC DNA]</scope>
    <source>
        <strain evidence="2">H2177</strain>
    </source>
</reference>
<name>A0A250FZ97_9FLAO</name>
<dbReference type="OrthoDB" id="1149969at2"/>
<protein>
    <submittedName>
        <fullName evidence="1">Uncharacterized protein</fullName>
    </submittedName>
</protein>